<protein>
    <submittedName>
        <fullName evidence="2">Uncharacterized protein</fullName>
    </submittedName>
</protein>
<dbReference type="Proteomes" id="UP001054945">
    <property type="component" value="Unassembled WGS sequence"/>
</dbReference>
<proteinExistence type="predicted"/>
<reference evidence="2 3" key="1">
    <citation type="submission" date="2021-06" db="EMBL/GenBank/DDBJ databases">
        <title>Caerostris extrusa draft genome.</title>
        <authorList>
            <person name="Kono N."/>
            <person name="Arakawa K."/>
        </authorList>
    </citation>
    <scope>NUCLEOTIDE SEQUENCE [LARGE SCALE GENOMIC DNA]</scope>
</reference>
<sequence>MWRHIQEEQSLGNREKQNEKPCKMNFTFSVAKDPLAALKRAGRRVSPREAAVHRHEVLWASWVQKQRHSGGQFDGSGIGSVSVKGAHTGKSSNWAVVS</sequence>
<organism evidence="2 3">
    <name type="scientific">Caerostris extrusa</name>
    <name type="common">Bark spider</name>
    <name type="synonym">Caerostris bankana</name>
    <dbReference type="NCBI Taxonomy" id="172846"/>
    <lineage>
        <taxon>Eukaryota</taxon>
        <taxon>Metazoa</taxon>
        <taxon>Ecdysozoa</taxon>
        <taxon>Arthropoda</taxon>
        <taxon>Chelicerata</taxon>
        <taxon>Arachnida</taxon>
        <taxon>Araneae</taxon>
        <taxon>Araneomorphae</taxon>
        <taxon>Entelegynae</taxon>
        <taxon>Araneoidea</taxon>
        <taxon>Araneidae</taxon>
        <taxon>Caerostris</taxon>
    </lineage>
</organism>
<feature type="compositionally biased region" description="Polar residues" evidence="1">
    <location>
        <begin position="89"/>
        <end position="98"/>
    </location>
</feature>
<dbReference type="AlphaFoldDB" id="A0AAV4QF40"/>
<keyword evidence="3" id="KW-1185">Reference proteome</keyword>
<accession>A0AAV4QF40</accession>
<feature type="region of interest" description="Disordered" evidence="1">
    <location>
        <begin position="1"/>
        <end position="22"/>
    </location>
</feature>
<dbReference type="EMBL" id="BPLR01006011">
    <property type="protein sequence ID" value="GIY06894.1"/>
    <property type="molecule type" value="Genomic_DNA"/>
</dbReference>
<feature type="region of interest" description="Disordered" evidence="1">
    <location>
        <begin position="69"/>
        <end position="98"/>
    </location>
</feature>
<evidence type="ECO:0000256" key="1">
    <source>
        <dbReference type="SAM" id="MobiDB-lite"/>
    </source>
</evidence>
<evidence type="ECO:0000313" key="2">
    <source>
        <dbReference type="EMBL" id="GIY06894.1"/>
    </source>
</evidence>
<comment type="caution">
    <text evidence="2">The sequence shown here is derived from an EMBL/GenBank/DDBJ whole genome shotgun (WGS) entry which is preliminary data.</text>
</comment>
<name>A0AAV4QF40_CAEEX</name>
<evidence type="ECO:0000313" key="3">
    <source>
        <dbReference type="Proteomes" id="UP001054945"/>
    </source>
</evidence>
<gene>
    <name evidence="2" type="ORF">CEXT_251341</name>
</gene>